<comment type="subcellular location">
    <subcellularLocation>
        <location evidence="1">Membrane</location>
        <topology evidence="1">Single-pass membrane protein</topology>
    </subcellularLocation>
</comment>
<dbReference type="GO" id="GO:0005509">
    <property type="term" value="F:calcium ion binding"/>
    <property type="evidence" value="ECO:0007669"/>
    <property type="project" value="UniProtKB-UniRule"/>
</dbReference>
<dbReference type="Ensembl" id="ENSACUT00000013883.1">
    <property type="protein sequence ID" value="ENSACUP00000013010.1"/>
    <property type="gene ID" value="ENSACUG00000008788.1"/>
</dbReference>
<feature type="domain" description="Cadherin" evidence="10">
    <location>
        <begin position="124"/>
        <end position="241"/>
    </location>
</feature>
<dbReference type="CDD" id="cd11304">
    <property type="entry name" value="Cadherin_repeat"/>
    <property type="match status" value="4"/>
</dbReference>
<evidence type="ECO:0000256" key="9">
    <source>
        <dbReference type="PROSITE-ProRule" id="PRU00043"/>
    </source>
</evidence>
<evidence type="ECO:0000256" key="7">
    <source>
        <dbReference type="ARBA" id="ARBA00023136"/>
    </source>
</evidence>
<dbReference type="FunFam" id="2.60.40.60:FF:000101">
    <property type="entry name" value="FAT atypical cadherin 4"/>
    <property type="match status" value="1"/>
</dbReference>
<evidence type="ECO:0000259" key="10">
    <source>
        <dbReference type="PROSITE" id="PS50268"/>
    </source>
</evidence>
<dbReference type="PROSITE" id="PS00232">
    <property type="entry name" value="CADHERIN_1"/>
    <property type="match status" value="2"/>
</dbReference>
<dbReference type="PANTHER" id="PTHR24028">
    <property type="entry name" value="CADHERIN-87A"/>
    <property type="match status" value="1"/>
</dbReference>
<feature type="domain" description="Cadherin" evidence="10">
    <location>
        <begin position="379"/>
        <end position="496"/>
    </location>
</feature>
<dbReference type="GO" id="GO:0030154">
    <property type="term" value="P:cell differentiation"/>
    <property type="evidence" value="ECO:0007669"/>
    <property type="project" value="UniProtKB-ARBA"/>
</dbReference>
<dbReference type="GO" id="GO:0005886">
    <property type="term" value="C:plasma membrane"/>
    <property type="evidence" value="ECO:0007669"/>
    <property type="project" value="InterPro"/>
</dbReference>
<keyword evidence="2" id="KW-0812">Transmembrane</keyword>
<reference evidence="11" key="1">
    <citation type="submission" date="2025-08" db="UniProtKB">
        <authorList>
            <consortium name="Ensembl"/>
        </authorList>
    </citation>
    <scope>IDENTIFICATION</scope>
</reference>
<protein>
    <recommendedName>
        <fullName evidence="10">Cadherin domain-containing protein</fullName>
    </recommendedName>
</protein>
<dbReference type="AlphaFoldDB" id="A0A663MKQ4"/>
<evidence type="ECO:0000256" key="6">
    <source>
        <dbReference type="ARBA" id="ARBA00022989"/>
    </source>
</evidence>
<dbReference type="Pfam" id="PF00028">
    <property type="entry name" value="Cadherin"/>
    <property type="match status" value="3"/>
</dbReference>
<dbReference type="InterPro" id="IPR002126">
    <property type="entry name" value="Cadherin-like_dom"/>
</dbReference>
<dbReference type="PANTHER" id="PTHR24028:SF262">
    <property type="entry name" value="CADHERIN-RELATED FAMILY MEMBER 3"/>
    <property type="match status" value="1"/>
</dbReference>
<accession>A0A663MKQ4</accession>
<feature type="domain" description="Cadherin" evidence="10">
    <location>
        <begin position="16"/>
        <end position="123"/>
    </location>
</feature>
<evidence type="ECO:0000256" key="2">
    <source>
        <dbReference type="ARBA" id="ARBA00022692"/>
    </source>
</evidence>
<keyword evidence="7" id="KW-0472">Membrane</keyword>
<dbReference type="InterPro" id="IPR015919">
    <property type="entry name" value="Cadherin-like_sf"/>
</dbReference>
<sequence length="564" mass="61413">VLEITVLDDNDMVPIITGSYFISVEEGQNISTKIQAIDNDEPGNHNSKLGFKILPGPFSNNFTINAATGEVCSKEPLDREALEDERGQMVLTVKVYDHGVPQLSTLVNITITVGDVNDNAPMFLNQSYEFSVFEDSPGSFVGEVEARDADRTEINSRISFLLQRGSGSSNFLIRSSSLASGYYSGQLSMDPDMSLDYDTLQQKFFSLVVLAENTATDNVGDTANVSVVVHILDINDESPTILPNSLQDVRVSENGTQHGLVCVLAASDPDTNPLLVFEELAVTCFKGASSAGEVCWDWFMLAPNGSVLVNSSDIDYELCDRVMLTLRAEDLYTEKGNRYSQNETLRILITDVNDNMPVFLPISETFGEQPGLVWCLFPSMLCHALSLQATDADSGPKGTITFSIISVVLVEDNGVSRPFESLFKVETTPEQDSYIGSIQVASNLDGSLKGEYQVTVEARDGDAPGHTAQTVLNVSVTPVPPSGNTLHPAQTYSPLLSPRRSLRLIRATAFASSLSQQWMKSRVTLKASKRKGCWAGERGCVAVQLGTRACRPGPTNRVSQLHRL</sequence>
<evidence type="ECO:0000313" key="11">
    <source>
        <dbReference type="Ensembl" id="ENSACUP00000013010.1"/>
    </source>
</evidence>
<organism evidence="11 12">
    <name type="scientific">Athene cunicularia</name>
    <name type="common">Burrowing owl</name>
    <name type="synonym">Speotyto cunicularia</name>
    <dbReference type="NCBI Taxonomy" id="194338"/>
    <lineage>
        <taxon>Eukaryota</taxon>
        <taxon>Metazoa</taxon>
        <taxon>Chordata</taxon>
        <taxon>Craniata</taxon>
        <taxon>Vertebrata</taxon>
        <taxon>Euteleostomi</taxon>
        <taxon>Archelosauria</taxon>
        <taxon>Archosauria</taxon>
        <taxon>Dinosauria</taxon>
        <taxon>Saurischia</taxon>
        <taxon>Theropoda</taxon>
        <taxon>Coelurosauria</taxon>
        <taxon>Aves</taxon>
        <taxon>Neognathae</taxon>
        <taxon>Neoaves</taxon>
        <taxon>Telluraves</taxon>
        <taxon>Strigiformes</taxon>
        <taxon>Strigidae</taxon>
        <taxon>Athene</taxon>
    </lineage>
</organism>
<keyword evidence="5" id="KW-0130">Cell adhesion</keyword>
<dbReference type="InterPro" id="IPR050174">
    <property type="entry name" value="Protocadherin/Cadherin-CA"/>
</dbReference>
<evidence type="ECO:0000256" key="8">
    <source>
        <dbReference type="ARBA" id="ARBA00023180"/>
    </source>
</evidence>
<evidence type="ECO:0000256" key="5">
    <source>
        <dbReference type="ARBA" id="ARBA00022889"/>
    </source>
</evidence>
<proteinExistence type="predicted"/>
<evidence type="ECO:0000313" key="12">
    <source>
        <dbReference type="Proteomes" id="UP000472269"/>
    </source>
</evidence>
<dbReference type="SMART" id="SM00112">
    <property type="entry name" value="CA"/>
    <property type="match status" value="4"/>
</dbReference>
<dbReference type="InterPro" id="IPR020894">
    <property type="entry name" value="Cadherin_CS"/>
</dbReference>
<keyword evidence="6" id="KW-1133">Transmembrane helix</keyword>
<evidence type="ECO:0000256" key="1">
    <source>
        <dbReference type="ARBA" id="ARBA00004167"/>
    </source>
</evidence>
<feature type="domain" description="Cadherin" evidence="10">
    <location>
        <begin position="243"/>
        <end position="359"/>
    </location>
</feature>
<keyword evidence="4 9" id="KW-0106">Calcium</keyword>
<dbReference type="Gene3D" id="2.60.40.60">
    <property type="entry name" value="Cadherins"/>
    <property type="match status" value="4"/>
</dbReference>
<keyword evidence="3" id="KW-0677">Repeat</keyword>
<dbReference type="PROSITE" id="PS50268">
    <property type="entry name" value="CADHERIN_2"/>
    <property type="match status" value="4"/>
</dbReference>
<name>A0A663MKQ4_ATHCN</name>
<dbReference type="PRINTS" id="PR00205">
    <property type="entry name" value="CADHERIN"/>
</dbReference>
<evidence type="ECO:0000256" key="3">
    <source>
        <dbReference type="ARBA" id="ARBA00022737"/>
    </source>
</evidence>
<keyword evidence="8" id="KW-0325">Glycoprotein</keyword>
<dbReference type="FunFam" id="2.60.40.60:FF:000221">
    <property type="entry name" value="Cadherin related family member 2"/>
    <property type="match status" value="1"/>
</dbReference>
<dbReference type="OMA" id="VEDTHTE"/>
<dbReference type="FunFam" id="2.60.40.60:FF:000252">
    <property type="entry name" value="Cadherin related family member 2"/>
    <property type="match status" value="1"/>
</dbReference>
<dbReference type="GO" id="GO:0007156">
    <property type="term" value="P:homophilic cell adhesion via plasma membrane adhesion molecules"/>
    <property type="evidence" value="ECO:0007669"/>
    <property type="project" value="InterPro"/>
</dbReference>
<keyword evidence="12" id="KW-1185">Reference proteome</keyword>
<dbReference type="Proteomes" id="UP000472269">
    <property type="component" value="Unplaced"/>
</dbReference>
<dbReference type="GO" id="GO:0060429">
    <property type="term" value="P:epithelium development"/>
    <property type="evidence" value="ECO:0007669"/>
    <property type="project" value="UniProtKB-ARBA"/>
</dbReference>
<dbReference type="SUPFAM" id="SSF49313">
    <property type="entry name" value="Cadherin-like"/>
    <property type="match status" value="4"/>
</dbReference>
<dbReference type="FunFam" id="2.60.40.60:FF:000245">
    <property type="entry name" value="Cadherin related family member 2"/>
    <property type="match status" value="1"/>
</dbReference>
<reference evidence="11" key="2">
    <citation type="submission" date="2025-09" db="UniProtKB">
        <authorList>
            <consortium name="Ensembl"/>
        </authorList>
    </citation>
    <scope>IDENTIFICATION</scope>
</reference>
<evidence type="ECO:0000256" key="4">
    <source>
        <dbReference type="ARBA" id="ARBA00022837"/>
    </source>
</evidence>